<evidence type="ECO:0000259" key="2">
    <source>
        <dbReference type="Pfam" id="PF04049"/>
    </source>
</evidence>
<dbReference type="Proteomes" id="UP000017836">
    <property type="component" value="Unassembled WGS sequence"/>
</dbReference>
<feature type="region of interest" description="Disordered" evidence="1">
    <location>
        <begin position="75"/>
        <end position="98"/>
    </location>
</feature>
<evidence type="ECO:0000313" key="4">
    <source>
        <dbReference type="Proteomes" id="UP000017836"/>
    </source>
</evidence>
<dbReference type="EMBL" id="KI392557">
    <property type="protein sequence ID" value="ERN14330.1"/>
    <property type="molecule type" value="Genomic_DNA"/>
</dbReference>
<dbReference type="InterPro" id="IPR011990">
    <property type="entry name" value="TPR-like_helical_dom_sf"/>
</dbReference>
<dbReference type="InterPro" id="IPR007192">
    <property type="entry name" value="APC8"/>
</dbReference>
<organism evidence="3 4">
    <name type="scientific">Amborella trichopoda</name>
    <dbReference type="NCBI Taxonomy" id="13333"/>
    <lineage>
        <taxon>Eukaryota</taxon>
        <taxon>Viridiplantae</taxon>
        <taxon>Streptophyta</taxon>
        <taxon>Embryophyta</taxon>
        <taxon>Tracheophyta</taxon>
        <taxon>Spermatophyta</taxon>
        <taxon>Magnoliopsida</taxon>
        <taxon>Amborellales</taxon>
        <taxon>Amborellaceae</taxon>
        <taxon>Amborella</taxon>
    </lineage>
</organism>
<dbReference type="Gene3D" id="1.25.40.10">
    <property type="entry name" value="Tetratricopeptide repeat domain"/>
    <property type="match status" value="1"/>
</dbReference>
<evidence type="ECO:0000313" key="3">
    <source>
        <dbReference type="EMBL" id="ERN14330.1"/>
    </source>
</evidence>
<dbReference type="Gramene" id="ERN14330">
    <property type="protein sequence ID" value="ERN14330"/>
    <property type="gene ID" value="AMTR_s00033p00201170"/>
</dbReference>
<evidence type="ECO:0000256" key="1">
    <source>
        <dbReference type="SAM" id="MobiDB-lite"/>
    </source>
</evidence>
<name>U5CWJ7_AMBTC</name>
<feature type="compositionally biased region" description="Polar residues" evidence="1">
    <location>
        <begin position="75"/>
        <end position="91"/>
    </location>
</feature>
<dbReference type="eggNOG" id="KOG1155">
    <property type="taxonomic scope" value="Eukaryota"/>
</dbReference>
<accession>U5CWJ7</accession>
<sequence length="98" mass="10773">MESVRPAIVAREKRKEEEMIELACPLGKSEAVNAELVGLERELSTERKKGTIDEFGLYLYGVVLKEKGCPFSWNPSMNTHGTEAPGQSSSPCTPPSTF</sequence>
<dbReference type="GO" id="GO:0005680">
    <property type="term" value="C:anaphase-promoting complex"/>
    <property type="evidence" value="ECO:0007669"/>
    <property type="project" value="InterPro"/>
</dbReference>
<proteinExistence type="predicted"/>
<keyword evidence="4" id="KW-1185">Reference proteome</keyword>
<dbReference type="HOGENOM" id="CLU_2336421_0_0_1"/>
<gene>
    <name evidence="3" type="ORF">AMTR_s00033p00201170</name>
</gene>
<protein>
    <recommendedName>
        <fullName evidence="2">Cdc23 domain-containing protein</fullName>
    </recommendedName>
</protein>
<feature type="domain" description="Cdc23" evidence="2">
    <location>
        <begin position="9"/>
        <end position="67"/>
    </location>
</feature>
<dbReference type="Pfam" id="PF04049">
    <property type="entry name" value="ANAPC8"/>
    <property type="match status" value="1"/>
</dbReference>
<dbReference type="AlphaFoldDB" id="U5CWJ7"/>
<dbReference type="STRING" id="13333.U5CWJ7"/>
<reference evidence="4" key="1">
    <citation type="journal article" date="2013" name="Science">
        <title>The Amborella genome and the evolution of flowering plants.</title>
        <authorList>
            <consortium name="Amborella Genome Project"/>
        </authorList>
    </citation>
    <scope>NUCLEOTIDE SEQUENCE [LARGE SCALE GENOMIC DNA]</scope>
</reference>